<comment type="subunit">
    <text evidence="2">Homodimer.</text>
</comment>
<name>A0A0H4TRZ3_UNCZI</name>
<dbReference type="PANTHER" id="PTHR10515">
    <property type="entry name" value="THYMIDINE PHOSPHORYLASE"/>
    <property type="match status" value="1"/>
</dbReference>
<evidence type="ECO:0000259" key="7">
    <source>
        <dbReference type="SMART" id="SM00941"/>
    </source>
</evidence>
<sequence length="428" mass="46602">MLVTQLILKKREGGHLSESEIEQLVSGYTKGEIPDYQFSAFLMAAFLKGLDSKEIYYLTEAMLSSGKSVDLSRIAGPKIDKHSTGGVGDKVSLILAPLVAACGVTVPMIAGRGLGHTGGTLDKLESIPGYKTDLSLAKFTSVLEKIGLGIIGQTEEIAPADKKIYALRDVTATVDYIPFITASILSKKLAQGADGIVFDVKVGNGAFMKELSQARRLAQSLISIGRKFNKKSIAILTDMSEPLGEAVGNSLEVVEALEALKGKWKEDLKQVTYFLAAEMLIMAGRCKNHKESFGLLKKAKVVEDYSRLPQVTCRLEVISKRDGYVKEIQTEQIGFLAIKLGAGRMKKEDQIDHSAGFLIKKKIGEAVKKSELLVELYTNDSSKGEEVASELVECFGITKLPVKPRRKILYRITADSISKAKDLNLPKA</sequence>
<dbReference type="Gene3D" id="1.20.970.10">
    <property type="entry name" value="Transferase, Pyrimidine Nucleoside Phosphorylase, Chain C"/>
    <property type="match status" value="1"/>
</dbReference>
<dbReference type="Pfam" id="PF02885">
    <property type="entry name" value="Glycos_trans_3N"/>
    <property type="match status" value="1"/>
</dbReference>
<keyword evidence="4" id="KW-0328">Glycosyltransferase</keyword>
<dbReference type="SUPFAM" id="SSF47648">
    <property type="entry name" value="Nucleoside phosphorylase/phosphoribosyltransferase N-terminal domain"/>
    <property type="match status" value="1"/>
</dbReference>
<dbReference type="GO" id="GO:0009032">
    <property type="term" value="F:thymidine phosphorylase activity"/>
    <property type="evidence" value="ECO:0007669"/>
    <property type="project" value="UniProtKB-EC"/>
</dbReference>
<dbReference type="InterPro" id="IPR000053">
    <property type="entry name" value="Thymidine/pyrmidine_PPase"/>
</dbReference>
<dbReference type="SUPFAM" id="SSF54680">
    <property type="entry name" value="Pyrimidine nucleoside phosphorylase C-terminal domain"/>
    <property type="match status" value="1"/>
</dbReference>
<evidence type="ECO:0000256" key="4">
    <source>
        <dbReference type="ARBA" id="ARBA00022676"/>
    </source>
</evidence>
<dbReference type="InterPro" id="IPR017459">
    <property type="entry name" value="Glycosyl_Trfase_fam3_N_dom"/>
</dbReference>
<dbReference type="PIRSF" id="PIRSF000478">
    <property type="entry name" value="TP_PyNP"/>
    <property type="match status" value="1"/>
</dbReference>
<dbReference type="InterPro" id="IPR036566">
    <property type="entry name" value="PYNP-like_C_sf"/>
</dbReference>
<protein>
    <recommendedName>
        <fullName evidence="3">thymidine phosphorylase</fullName>
        <ecNumber evidence="3">2.4.2.4</ecNumber>
    </recommendedName>
</protein>
<dbReference type="AlphaFoldDB" id="A0A0H4TRZ3"/>
<evidence type="ECO:0000256" key="2">
    <source>
        <dbReference type="ARBA" id="ARBA00011738"/>
    </source>
</evidence>
<dbReference type="GO" id="GO:0006213">
    <property type="term" value="P:pyrimidine nucleoside metabolic process"/>
    <property type="evidence" value="ECO:0007669"/>
    <property type="project" value="InterPro"/>
</dbReference>
<evidence type="ECO:0000256" key="6">
    <source>
        <dbReference type="ARBA" id="ARBA00048550"/>
    </source>
</evidence>
<dbReference type="Gene3D" id="3.90.1170.30">
    <property type="entry name" value="Pyrimidine nucleoside phosphorylase-like, C-terminal domain"/>
    <property type="match status" value="1"/>
</dbReference>
<dbReference type="InterPro" id="IPR017872">
    <property type="entry name" value="Pyrmidine_PPase_CS"/>
</dbReference>
<dbReference type="PROSITE" id="PS00647">
    <property type="entry name" value="THYMID_PHOSPHORYLASE"/>
    <property type="match status" value="1"/>
</dbReference>
<dbReference type="PANTHER" id="PTHR10515:SF0">
    <property type="entry name" value="THYMIDINE PHOSPHORYLASE"/>
    <property type="match status" value="1"/>
</dbReference>
<comment type="catalytic activity">
    <reaction evidence="6">
        <text>thymidine + phosphate = 2-deoxy-alpha-D-ribose 1-phosphate + thymine</text>
        <dbReference type="Rhea" id="RHEA:16037"/>
        <dbReference type="ChEBI" id="CHEBI:17748"/>
        <dbReference type="ChEBI" id="CHEBI:17821"/>
        <dbReference type="ChEBI" id="CHEBI:43474"/>
        <dbReference type="ChEBI" id="CHEBI:57259"/>
        <dbReference type="EC" id="2.4.2.4"/>
    </reaction>
</comment>
<feature type="domain" description="Pyrimidine nucleoside phosphorylase C-terminal" evidence="7">
    <location>
        <begin position="324"/>
        <end position="398"/>
    </location>
</feature>
<dbReference type="InterPro" id="IPR000312">
    <property type="entry name" value="Glycosyl_Trfase_fam3"/>
</dbReference>
<dbReference type="SUPFAM" id="SSF52418">
    <property type="entry name" value="Nucleoside phosphorylase/phosphoribosyltransferase catalytic domain"/>
    <property type="match status" value="1"/>
</dbReference>
<dbReference type="InterPro" id="IPR018090">
    <property type="entry name" value="Pyrmidine_PPas_bac/euk"/>
</dbReference>
<accession>A0A0H4TRZ3</accession>
<dbReference type="InterPro" id="IPR035902">
    <property type="entry name" value="Nuc_phospho_transferase"/>
</dbReference>
<dbReference type="Pfam" id="PF07831">
    <property type="entry name" value="PYNP_C"/>
    <property type="match status" value="1"/>
</dbReference>
<evidence type="ECO:0000313" key="8">
    <source>
        <dbReference type="EMBL" id="AKQ03599.1"/>
    </source>
</evidence>
<dbReference type="Pfam" id="PF00591">
    <property type="entry name" value="Glycos_transf_3"/>
    <property type="match status" value="1"/>
</dbReference>
<evidence type="ECO:0000256" key="1">
    <source>
        <dbReference type="ARBA" id="ARBA00006915"/>
    </source>
</evidence>
<dbReference type="NCBIfam" id="NF004490">
    <property type="entry name" value="PRK05820.1"/>
    <property type="match status" value="1"/>
</dbReference>
<dbReference type="EC" id="2.4.2.4" evidence="3"/>
<dbReference type="InterPro" id="IPR036320">
    <property type="entry name" value="Glycosyl_Trfase_fam3_N_dom_sf"/>
</dbReference>
<dbReference type="InterPro" id="IPR013102">
    <property type="entry name" value="PYNP_C"/>
</dbReference>
<evidence type="ECO:0000256" key="3">
    <source>
        <dbReference type="ARBA" id="ARBA00011892"/>
    </source>
</evidence>
<dbReference type="NCBIfam" id="TIGR02644">
    <property type="entry name" value="Y_phosphoryl"/>
    <property type="match status" value="1"/>
</dbReference>
<dbReference type="FunFam" id="3.40.1030.10:FF:000003">
    <property type="entry name" value="Pyrimidine-nucleoside phosphorylase"/>
    <property type="match status" value="1"/>
</dbReference>
<reference evidence="8" key="1">
    <citation type="journal article" date="2015" name="ISME J.">
        <title>Aquifer environment selects for microbial species cohorts in sediment and groundwater.</title>
        <authorList>
            <person name="Hug L.A."/>
            <person name="Thomas B.C."/>
            <person name="Brown C.T."/>
            <person name="Frischkorn K.R."/>
            <person name="Williams K.H."/>
            <person name="Tringe S.G."/>
            <person name="Banfield J.F."/>
        </authorList>
    </citation>
    <scope>NUCLEOTIDE SEQUENCE</scope>
</reference>
<dbReference type="EMBL" id="KT007017">
    <property type="protein sequence ID" value="AKQ03599.1"/>
    <property type="molecule type" value="Genomic_DNA"/>
</dbReference>
<dbReference type="GO" id="GO:0004645">
    <property type="term" value="F:1,4-alpha-oligoglucan phosphorylase activity"/>
    <property type="evidence" value="ECO:0007669"/>
    <property type="project" value="InterPro"/>
</dbReference>
<dbReference type="Gene3D" id="3.40.1030.10">
    <property type="entry name" value="Nucleoside phosphorylase/phosphoribosyltransferase catalytic domain"/>
    <property type="match status" value="1"/>
</dbReference>
<evidence type="ECO:0000256" key="5">
    <source>
        <dbReference type="ARBA" id="ARBA00022679"/>
    </source>
</evidence>
<keyword evidence="5" id="KW-0808">Transferase</keyword>
<dbReference type="SMART" id="SM00941">
    <property type="entry name" value="PYNP_C"/>
    <property type="match status" value="1"/>
</dbReference>
<comment type="similarity">
    <text evidence="1">Belongs to the thymidine/pyrimidine-nucleoside phosphorylase family.</text>
</comment>
<proteinExistence type="inferred from homology"/>
<dbReference type="GO" id="GO:0006206">
    <property type="term" value="P:pyrimidine nucleobase metabolic process"/>
    <property type="evidence" value="ECO:0007669"/>
    <property type="project" value="InterPro"/>
</dbReference>
<dbReference type="GO" id="GO:0005829">
    <property type="term" value="C:cytosol"/>
    <property type="evidence" value="ECO:0007669"/>
    <property type="project" value="TreeGrafter"/>
</dbReference>
<organism evidence="8">
    <name type="scientific">uncultured candidate division Zixibacteria bacterium Rifle_16ft_4_minimus_38126</name>
    <dbReference type="NCBI Taxonomy" id="1665171"/>
    <lineage>
        <taxon>Bacteria</taxon>
        <taxon>Pseudomonadati</taxon>
    </lineage>
</organism>